<accession>A0A928Z6S9</accession>
<dbReference type="EMBL" id="JADEXN010000111">
    <property type="protein sequence ID" value="MBE9040717.1"/>
    <property type="molecule type" value="Genomic_DNA"/>
</dbReference>
<keyword evidence="2" id="KW-1185">Reference proteome</keyword>
<name>A0A928Z6S9_9CYAN</name>
<gene>
    <name evidence="1" type="ORF">IQ235_07980</name>
</gene>
<evidence type="ECO:0000313" key="1">
    <source>
        <dbReference type="EMBL" id="MBE9040717.1"/>
    </source>
</evidence>
<organism evidence="1 2">
    <name type="scientific">Zarconia navalis LEGE 11467</name>
    <dbReference type="NCBI Taxonomy" id="1828826"/>
    <lineage>
        <taxon>Bacteria</taxon>
        <taxon>Bacillati</taxon>
        <taxon>Cyanobacteriota</taxon>
        <taxon>Cyanophyceae</taxon>
        <taxon>Oscillatoriophycideae</taxon>
        <taxon>Oscillatoriales</taxon>
        <taxon>Oscillatoriales incertae sedis</taxon>
        <taxon>Zarconia</taxon>
        <taxon>Zarconia navalis</taxon>
    </lineage>
</organism>
<protein>
    <submittedName>
        <fullName evidence="1">DUF1822 family protein</fullName>
    </submittedName>
</protein>
<sequence>MSAALAKIWQRSGISIVAGTFAIEMSDTTIETTSLPIPITQKARDRARQFSTEQPNRYRAKRVYLNTLAVWAVRDYLQLMEIETNLEASDSWNPLVRMCADVADLKIEGVGTLECRPVKALGIAAPTSEKITRHSKTSRVCTIPPEVQTDRVGYAIVEIDDANSTATLLGFVKTAGNGTISLTQLESLDGLLAHLDRVRQPEIQLNRWLRKQFESEWQDAESLLLREVEPDRVPDRHQTRSNWDRWMQALMGDRHPISQKTSTAPGDASGLVFRSPGRVTRLVPEAQVARAKLVDFGMQLGDRAIALLVALTQDPDRKVGIWVQVHPMRGARYLPPNLKLALLSDTGETLQDVVSEDLDLYIQLRPFKALPQTHFSLQVALDDLSLTEAFAI</sequence>
<dbReference type="Proteomes" id="UP000621799">
    <property type="component" value="Unassembled WGS sequence"/>
</dbReference>
<proteinExistence type="predicted"/>
<evidence type="ECO:0000313" key="2">
    <source>
        <dbReference type="Proteomes" id="UP000621799"/>
    </source>
</evidence>
<dbReference type="AlphaFoldDB" id="A0A928Z6S9"/>
<comment type="caution">
    <text evidence="1">The sequence shown here is derived from an EMBL/GenBank/DDBJ whole genome shotgun (WGS) entry which is preliminary data.</text>
</comment>
<reference evidence="1" key="1">
    <citation type="submission" date="2020-10" db="EMBL/GenBank/DDBJ databases">
        <authorList>
            <person name="Castelo-Branco R."/>
            <person name="Eusebio N."/>
            <person name="Adriana R."/>
            <person name="Vieira A."/>
            <person name="Brugerolle De Fraissinette N."/>
            <person name="Rezende De Castro R."/>
            <person name="Schneider M.P."/>
            <person name="Vasconcelos V."/>
            <person name="Leao P.N."/>
        </authorList>
    </citation>
    <scope>NUCLEOTIDE SEQUENCE</scope>
    <source>
        <strain evidence="1">LEGE 11467</strain>
    </source>
</reference>
<dbReference type="InterPro" id="IPR014951">
    <property type="entry name" value="DUF1822"/>
</dbReference>
<dbReference type="Pfam" id="PF08852">
    <property type="entry name" value="DUF1822"/>
    <property type="match status" value="1"/>
</dbReference>